<reference evidence="1" key="1">
    <citation type="submission" date="2021-06" db="EMBL/GenBank/DDBJ databases">
        <authorList>
            <person name="Kallberg Y."/>
            <person name="Tangrot J."/>
            <person name="Rosling A."/>
        </authorList>
    </citation>
    <scope>NUCLEOTIDE SEQUENCE</scope>
    <source>
        <strain evidence="1">MA461A</strain>
    </source>
</reference>
<name>A0ACA9Q413_9GLOM</name>
<comment type="caution">
    <text evidence="1">The sequence shown here is derived from an EMBL/GenBank/DDBJ whole genome shotgun (WGS) entry which is preliminary data.</text>
</comment>
<feature type="non-terminal residue" evidence="1">
    <location>
        <position position="1"/>
    </location>
</feature>
<proteinExistence type="predicted"/>
<dbReference type="Proteomes" id="UP000789920">
    <property type="component" value="Unassembled WGS sequence"/>
</dbReference>
<evidence type="ECO:0000313" key="1">
    <source>
        <dbReference type="EMBL" id="CAG8732809.1"/>
    </source>
</evidence>
<dbReference type="EMBL" id="CAJVQC010026329">
    <property type="protein sequence ID" value="CAG8732809.1"/>
    <property type="molecule type" value="Genomic_DNA"/>
</dbReference>
<keyword evidence="2" id="KW-1185">Reference proteome</keyword>
<sequence length="53" mass="6257">RRRNEMIRSGTMKILGRSTIRILEKIHERLEHNENIRKGVLDIGAIKDYKVAK</sequence>
<organism evidence="1 2">
    <name type="scientific">Racocetra persica</name>
    <dbReference type="NCBI Taxonomy" id="160502"/>
    <lineage>
        <taxon>Eukaryota</taxon>
        <taxon>Fungi</taxon>
        <taxon>Fungi incertae sedis</taxon>
        <taxon>Mucoromycota</taxon>
        <taxon>Glomeromycotina</taxon>
        <taxon>Glomeromycetes</taxon>
        <taxon>Diversisporales</taxon>
        <taxon>Gigasporaceae</taxon>
        <taxon>Racocetra</taxon>
    </lineage>
</organism>
<gene>
    <name evidence="1" type="ORF">RPERSI_LOCUS12333</name>
</gene>
<evidence type="ECO:0000313" key="2">
    <source>
        <dbReference type="Proteomes" id="UP000789920"/>
    </source>
</evidence>
<accession>A0ACA9Q413</accession>
<protein>
    <submittedName>
        <fullName evidence="1">21863_t:CDS:1</fullName>
    </submittedName>
</protein>